<accession>A0A0F4VKA9</accession>
<comment type="caution">
    <text evidence="1">The sequence shown here is derived from an EMBL/GenBank/DDBJ whole genome shotgun (WGS) entry which is preliminary data.</text>
</comment>
<evidence type="ECO:0000313" key="1">
    <source>
        <dbReference type="EMBL" id="KJZ81670.1"/>
    </source>
</evidence>
<keyword evidence="2" id="KW-1185">Reference proteome</keyword>
<organism evidence="1 2">
    <name type="scientific">Candidatus Liberibacter solanacearum</name>
    <dbReference type="NCBI Taxonomy" id="556287"/>
    <lineage>
        <taxon>Bacteria</taxon>
        <taxon>Pseudomonadati</taxon>
        <taxon>Pseudomonadota</taxon>
        <taxon>Alphaproteobacteria</taxon>
        <taxon>Hyphomicrobiales</taxon>
        <taxon>Rhizobiaceae</taxon>
        <taxon>Liberibacter</taxon>
    </lineage>
</organism>
<dbReference type="AlphaFoldDB" id="A0A0F4VKA9"/>
<reference evidence="1 2" key="1">
    <citation type="journal article" date="2015" name="Phytopathology">
        <title>Genomes of Candidatus Liberibacter solanacearum haplotype A from New Zealand and the USA suggest significant genome plasticity in the species.</title>
        <authorList>
            <person name="Thompson S.M."/>
            <person name="Johnson C.P."/>
            <person name="Lu A.Y."/>
            <person name="Frampton R.A."/>
            <person name="Sullivan K.L."/>
            <person name="Fiers M.W."/>
            <person name="Crowhurst R.N."/>
            <person name="Pitman A.R."/>
            <person name="Scott I."/>
            <person name="Gudmestad N.C."/>
            <person name="Smith G.R."/>
        </authorList>
    </citation>
    <scope>NUCLEOTIDE SEQUENCE [LARGE SCALE GENOMIC DNA]</scope>
    <source>
        <strain evidence="1 2">LsoNZ1</strain>
    </source>
</reference>
<sequence>MIDAQNIENYSSSVFSQLVSFRCLRACASFIGYDFFDEISSSS</sequence>
<dbReference type="Proteomes" id="UP000033731">
    <property type="component" value="Unassembled WGS sequence"/>
</dbReference>
<protein>
    <submittedName>
        <fullName evidence="1">Uncharacterized protein</fullName>
    </submittedName>
</protein>
<dbReference type="EMBL" id="JMTK01000002">
    <property type="protein sequence ID" value="KJZ81670.1"/>
    <property type="molecule type" value="Genomic_DNA"/>
</dbReference>
<evidence type="ECO:0000313" key="2">
    <source>
        <dbReference type="Proteomes" id="UP000033731"/>
    </source>
</evidence>
<proteinExistence type="predicted"/>
<gene>
    <name evidence="1" type="ORF">DJ66_0392</name>
</gene>
<name>A0A0F4VKA9_9HYPH</name>